<dbReference type="CDD" id="cd07246">
    <property type="entry name" value="VOC_like"/>
    <property type="match status" value="1"/>
</dbReference>
<dbReference type="InterPro" id="IPR037523">
    <property type="entry name" value="VOC_core"/>
</dbReference>
<accession>A0A9W6RSR4</accession>
<dbReference type="Pfam" id="PF00903">
    <property type="entry name" value="Glyoxalase"/>
    <property type="match status" value="1"/>
</dbReference>
<dbReference type="RefSeq" id="WP_285630887.1">
    <property type="nucleotide sequence ID" value="NZ_BSTJ01000011.1"/>
</dbReference>
<evidence type="ECO:0000313" key="4">
    <source>
        <dbReference type="Proteomes" id="UP001165135"/>
    </source>
</evidence>
<proteinExistence type="predicted"/>
<protein>
    <recommendedName>
        <fullName evidence="2">VOC domain-containing protein</fullName>
    </recommendedName>
</protein>
<dbReference type="EMBL" id="BSTJ01000011">
    <property type="protein sequence ID" value="GLY79442.1"/>
    <property type="molecule type" value="Genomic_DNA"/>
</dbReference>
<dbReference type="AlphaFoldDB" id="A0A9W6RSR4"/>
<dbReference type="PROSITE" id="PS51819">
    <property type="entry name" value="VOC"/>
    <property type="match status" value="1"/>
</dbReference>
<comment type="caution">
    <text evidence="3">The sequence shown here is derived from an EMBL/GenBank/DDBJ whole genome shotgun (WGS) entry which is preliminary data.</text>
</comment>
<evidence type="ECO:0000259" key="2">
    <source>
        <dbReference type="PROSITE" id="PS51819"/>
    </source>
</evidence>
<evidence type="ECO:0000256" key="1">
    <source>
        <dbReference type="SAM" id="MobiDB-lite"/>
    </source>
</evidence>
<dbReference type="Gene3D" id="3.30.720.120">
    <property type="match status" value="1"/>
</dbReference>
<dbReference type="Proteomes" id="UP001165135">
    <property type="component" value="Unassembled WGS sequence"/>
</dbReference>
<dbReference type="SUPFAM" id="SSF54593">
    <property type="entry name" value="Glyoxalase/Bleomycin resistance protein/Dihydroxybiphenyl dioxygenase"/>
    <property type="match status" value="1"/>
</dbReference>
<feature type="compositionally biased region" description="Basic and acidic residues" evidence="1">
    <location>
        <begin position="146"/>
        <end position="161"/>
    </location>
</feature>
<feature type="domain" description="VOC" evidence="2">
    <location>
        <begin position="56"/>
        <end position="184"/>
    </location>
</feature>
<dbReference type="InterPro" id="IPR004360">
    <property type="entry name" value="Glyas_Fos-R_dOase_dom"/>
</dbReference>
<sequence>MTDPFEALREPITPVDPDPDFAGRLRLRLTREVLAHPGGTMSQQTVAAPVEREPARPPALTPYIVVSDARRAMDWYVEVFGAQRRGEPHVNADGTIGHAEVGIGDAVLMFAEASDLWPDVPVRAPDSPTTFSHTLHLEVDDVDATTERARSHGASVEREPADQPYGRGSVIVDPFGHRWMLLRPPTRATRQRQGPPVG</sequence>
<reference evidence="3" key="1">
    <citation type="submission" date="2023-03" db="EMBL/GenBank/DDBJ databases">
        <title>Actinoallomurus iriomotensis NBRC 103681.</title>
        <authorList>
            <person name="Ichikawa N."/>
            <person name="Sato H."/>
            <person name="Tonouchi N."/>
        </authorList>
    </citation>
    <scope>NUCLEOTIDE SEQUENCE</scope>
    <source>
        <strain evidence="3">NBRC 103681</strain>
    </source>
</reference>
<gene>
    <name evidence="3" type="ORF">Airi01_077090</name>
</gene>
<dbReference type="Gene3D" id="3.30.720.110">
    <property type="match status" value="1"/>
</dbReference>
<organism evidence="3 4">
    <name type="scientific">Actinoallomurus iriomotensis</name>
    <dbReference type="NCBI Taxonomy" id="478107"/>
    <lineage>
        <taxon>Bacteria</taxon>
        <taxon>Bacillati</taxon>
        <taxon>Actinomycetota</taxon>
        <taxon>Actinomycetes</taxon>
        <taxon>Streptosporangiales</taxon>
        <taxon>Thermomonosporaceae</taxon>
        <taxon>Actinoallomurus</taxon>
    </lineage>
</organism>
<name>A0A9W6RSR4_9ACTN</name>
<dbReference type="InterPro" id="IPR029068">
    <property type="entry name" value="Glyas_Bleomycin-R_OHBP_Dase"/>
</dbReference>
<feature type="region of interest" description="Disordered" evidence="1">
    <location>
        <begin position="146"/>
        <end position="167"/>
    </location>
</feature>
<dbReference type="PANTHER" id="PTHR34109">
    <property type="entry name" value="BNAUNNG04460D PROTEIN-RELATED"/>
    <property type="match status" value="1"/>
</dbReference>
<evidence type="ECO:0000313" key="3">
    <source>
        <dbReference type="EMBL" id="GLY79442.1"/>
    </source>
</evidence>